<organism evidence="2 3">
    <name type="scientific">Ditylenchus destructor</name>
    <dbReference type="NCBI Taxonomy" id="166010"/>
    <lineage>
        <taxon>Eukaryota</taxon>
        <taxon>Metazoa</taxon>
        <taxon>Ecdysozoa</taxon>
        <taxon>Nematoda</taxon>
        <taxon>Chromadorea</taxon>
        <taxon>Rhabditida</taxon>
        <taxon>Tylenchina</taxon>
        <taxon>Tylenchomorpha</taxon>
        <taxon>Sphaerularioidea</taxon>
        <taxon>Anguinidae</taxon>
        <taxon>Anguininae</taxon>
        <taxon>Ditylenchus</taxon>
    </lineage>
</organism>
<feature type="region of interest" description="Disordered" evidence="1">
    <location>
        <begin position="125"/>
        <end position="150"/>
    </location>
</feature>
<dbReference type="AlphaFoldDB" id="A0AAD4R7J7"/>
<feature type="region of interest" description="Disordered" evidence="1">
    <location>
        <begin position="50"/>
        <end position="69"/>
    </location>
</feature>
<evidence type="ECO:0000313" key="3">
    <source>
        <dbReference type="Proteomes" id="UP001201812"/>
    </source>
</evidence>
<evidence type="ECO:0000256" key="1">
    <source>
        <dbReference type="SAM" id="MobiDB-lite"/>
    </source>
</evidence>
<dbReference type="Proteomes" id="UP001201812">
    <property type="component" value="Unassembled WGS sequence"/>
</dbReference>
<proteinExistence type="predicted"/>
<dbReference type="EMBL" id="JAKKPZ010000001">
    <property type="protein sequence ID" value="KAI1728569.1"/>
    <property type="molecule type" value="Genomic_DNA"/>
</dbReference>
<sequence>MLTAAAAATACANSPPHPDMTAPCWVDSTTVSPPVKPKCDYESSATMARRTAHRHSHPSSHCTAHNESQYQPRSFSLKCAPIPEHHNRECHDEKCPTSNPIPPQLLCGAVIPENVRSHIGRRRIGSTSALPSGGIQRRHTSGTSASARHIGRRSCGGAVPEDESNMHQLLCQCRSCNSTMFQKQACKCVRCNQLLFLYAFVSLK</sequence>
<comment type="caution">
    <text evidence="2">The sequence shown here is derived from an EMBL/GenBank/DDBJ whole genome shotgun (WGS) entry which is preliminary data.</text>
</comment>
<protein>
    <submittedName>
        <fullName evidence="2">Uncharacterized protein</fullName>
    </submittedName>
</protein>
<accession>A0AAD4R7J7</accession>
<keyword evidence="3" id="KW-1185">Reference proteome</keyword>
<reference evidence="2" key="1">
    <citation type="submission" date="2022-01" db="EMBL/GenBank/DDBJ databases">
        <title>Genome Sequence Resource for Two Populations of Ditylenchus destructor, the Migratory Endoparasitic Phytonematode.</title>
        <authorList>
            <person name="Zhang H."/>
            <person name="Lin R."/>
            <person name="Xie B."/>
        </authorList>
    </citation>
    <scope>NUCLEOTIDE SEQUENCE</scope>
    <source>
        <strain evidence="2">BazhouSP</strain>
    </source>
</reference>
<gene>
    <name evidence="2" type="ORF">DdX_00762</name>
</gene>
<name>A0AAD4R7J7_9BILA</name>
<feature type="compositionally biased region" description="Polar residues" evidence="1">
    <location>
        <begin position="59"/>
        <end position="69"/>
    </location>
</feature>
<evidence type="ECO:0000313" key="2">
    <source>
        <dbReference type="EMBL" id="KAI1728569.1"/>
    </source>
</evidence>